<feature type="transmembrane region" description="Helical" evidence="5">
    <location>
        <begin position="60"/>
        <end position="82"/>
    </location>
</feature>
<evidence type="ECO:0000313" key="7">
    <source>
        <dbReference type="Proteomes" id="UP001205920"/>
    </source>
</evidence>
<dbReference type="RefSeq" id="WP_070363587.1">
    <property type="nucleotide sequence ID" value="NZ_JAEUWV010000002.1"/>
</dbReference>
<evidence type="ECO:0000256" key="1">
    <source>
        <dbReference type="ARBA" id="ARBA00004141"/>
    </source>
</evidence>
<feature type="transmembrane region" description="Helical" evidence="5">
    <location>
        <begin position="103"/>
        <end position="133"/>
    </location>
</feature>
<keyword evidence="3 5" id="KW-1133">Transmembrane helix</keyword>
<dbReference type="PANTHER" id="PTHR30520:SF8">
    <property type="entry name" value="NITRITE TRANSPORTER NIRC"/>
    <property type="match status" value="1"/>
</dbReference>
<evidence type="ECO:0000256" key="5">
    <source>
        <dbReference type="SAM" id="Phobius"/>
    </source>
</evidence>
<feature type="transmembrane region" description="Helical" evidence="5">
    <location>
        <begin position="233"/>
        <end position="254"/>
    </location>
</feature>
<keyword evidence="7" id="KW-1185">Reference proteome</keyword>
<comment type="subcellular location">
    <subcellularLocation>
        <location evidence="1">Membrane</location>
        <topology evidence="1">Multi-pass membrane protein</topology>
    </subcellularLocation>
</comment>
<proteinExistence type="predicted"/>
<dbReference type="InterPro" id="IPR023271">
    <property type="entry name" value="Aquaporin-like"/>
</dbReference>
<accession>A0AAW5HSG7</accession>
<evidence type="ECO:0000256" key="3">
    <source>
        <dbReference type="ARBA" id="ARBA00022989"/>
    </source>
</evidence>
<dbReference type="GO" id="GO:0015499">
    <property type="term" value="F:formate transmembrane transporter activity"/>
    <property type="evidence" value="ECO:0007669"/>
    <property type="project" value="TreeGrafter"/>
</dbReference>
<dbReference type="AlphaFoldDB" id="A0AAW5HSG7"/>
<protein>
    <submittedName>
        <fullName evidence="6">Formate/nitrite transporter family protein</fullName>
    </submittedName>
</protein>
<comment type="caution">
    <text evidence="6">The sequence shown here is derived from an EMBL/GenBank/DDBJ whole genome shotgun (WGS) entry which is preliminary data.</text>
</comment>
<name>A0AAW5HSG7_9CORY</name>
<feature type="transmembrane region" description="Helical" evidence="5">
    <location>
        <begin position="179"/>
        <end position="196"/>
    </location>
</feature>
<evidence type="ECO:0000313" key="6">
    <source>
        <dbReference type="EMBL" id="MCO6393892.1"/>
    </source>
</evidence>
<dbReference type="Gene3D" id="1.20.1080.10">
    <property type="entry name" value="Glycerol uptake facilitator protein"/>
    <property type="match status" value="1"/>
</dbReference>
<organism evidence="6 7">
    <name type="scientific">Corynebacterium lipophilum</name>
    <dbReference type="NCBI Taxonomy" id="2804918"/>
    <lineage>
        <taxon>Bacteria</taxon>
        <taxon>Bacillati</taxon>
        <taxon>Actinomycetota</taxon>
        <taxon>Actinomycetes</taxon>
        <taxon>Mycobacteriales</taxon>
        <taxon>Corynebacteriaceae</taxon>
        <taxon>Corynebacterium</taxon>
    </lineage>
</organism>
<feature type="transmembrane region" description="Helical" evidence="5">
    <location>
        <begin position="202"/>
        <end position="221"/>
    </location>
</feature>
<dbReference type="PANTHER" id="PTHR30520">
    <property type="entry name" value="FORMATE TRANSPORTER-RELATED"/>
    <property type="match status" value="1"/>
</dbReference>
<evidence type="ECO:0000256" key="4">
    <source>
        <dbReference type="ARBA" id="ARBA00023136"/>
    </source>
</evidence>
<sequence>MNFDGTLADSIGFKSYLYTYELPKFAVRSMLAGMFLTIMTAFATVASTQVESSAPGYGRFVFAAIFCLSLYVIVVLGAELATGNMMFMTYGSASGRLPWLKGFLMVSTCTIFNLLGVLITAVFLVHATAFQPIGMDSFLAATVETKLAKPDSLLFMEGIFANIVVNIGVLLAIQAGKDFTAKFLAIMLIVPAFAAMGYEHSIASFVVFSLAGYGIGAEHFAGFTLTNGLMNWLIVWVGNYIGGGLIMGGVYAWLNKGGTPATPLATRR</sequence>
<dbReference type="InterPro" id="IPR000292">
    <property type="entry name" value="For/NO2_transpt"/>
</dbReference>
<dbReference type="Proteomes" id="UP001205920">
    <property type="component" value="Unassembled WGS sequence"/>
</dbReference>
<evidence type="ECO:0000256" key="2">
    <source>
        <dbReference type="ARBA" id="ARBA00022692"/>
    </source>
</evidence>
<feature type="transmembrane region" description="Helical" evidence="5">
    <location>
        <begin position="153"/>
        <end position="172"/>
    </location>
</feature>
<feature type="transmembrane region" description="Helical" evidence="5">
    <location>
        <begin position="25"/>
        <end position="48"/>
    </location>
</feature>
<keyword evidence="4 5" id="KW-0472">Membrane</keyword>
<keyword evidence="2 5" id="KW-0812">Transmembrane</keyword>
<dbReference type="Pfam" id="PF01226">
    <property type="entry name" value="Form_Nir_trans"/>
    <property type="match status" value="1"/>
</dbReference>
<gene>
    <name evidence="6" type="ORF">JMN37_02655</name>
</gene>
<dbReference type="EMBL" id="JAEUWV010000002">
    <property type="protein sequence ID" value="MCO6393892.1"/>
    <property type="molecule type" value="Genomic_DNA"/>
</dbReference>
<dbReference type="GO" id="GO:0005886">
    <property type="term" value="C:plasma membrane"/>
    <property type="evidence" value="ECO:0007669"/>
    <property type="project" value="TreeGrafter"/>
</dbReference>
<reference evidence="6 7" key="1">
    <citation type="submission" date="2021-01" db="EMBL/GenBank/DDBJ databases">
        <title>Identification and Characterization of Corynebacterium sp.</title>
        <authorList>
            <person name="Luo Q."/>
            <person name="Qu P."/>
            <person name="Chen Q."/>
        </authorList>
    </citation>
    <scope>NUCLEOTIDE SEQUENCE [LARGE SCALE GENOMIC DNA]</scope>
    <source>
        <strain evidence="6 7">MC-18</strain>
    </source>
</reference>